<comment type="caution">
    <text evidence="2">The sequence shown here is derived from an EMBL/GenBank/DDBJ whole genome shotgun (WGS) entry which is preliminary data.</text>
</comment>
<feature type="region of interest" description="Disordered" evidence="1">
    <location>
        <begin position="193"/>
        <end position="220"/>
    </location>
</feature>
<gene>
    <name evidence="2" type="ORF">V5799_031134</name>
</gene>
<dbReference type="EMBL" id="JARKHS020014029">
    <property type="protein sequence ID" value="KAK8775522.1"/>
    <property type="molecule type" value="Genomic_DNA"/>
</dbReference>
<reference evidence="2 3" key="1">
    <citation type="journal article" date="2023" name="Arcadia Sci">
        <title>De novo assembly of a long-read Amblyomma americanum tick genome.</title>
        <authorList>
            <person name="Chou S."/>
            <person name="Poskanzer K.E."/>
            <person name="Rollins M."/>
            <person name="Thuy-Boun P.S."/>
        </authorList>
    </citation>
    <scope>NUCLEOTIDE SEQUENCE [LARGE SCALE GENOMIC DNA]</scope>
    <source>
        <strain evidence="2">F_SG_1</strain>
        <tissue evidence="2">Salivary glands</tissue>
    </source>
</reference>
<sequence length="220" mass="24893">MHAAKILNDTSSTNEKSIEPSSLIRKIRGKSHLEFCICSATVNGKKCYREEYRPLFAGKGVEYNRHKRYIGFMNLGFEPVIHNGVPTMRITFGSCIMKPYTQNFDESSLMDCAFELPEALALELPENYVCVNDSEKRRSEEEEENEDKQSAAAELSSVTSEDVDSSVLQLPTNLNEMYGTAVTLDDDELEVDLSGAFHDRPTQKRQTEDIVDTVKKSKFE</sequence>
<keyword evidence="3" id="KW-1185">Reference proteome</keyword>
<dbReference type="AlphaFoldDB" id="A0AAQ4EL48"/>
<feature type="compositionally biased region" description="Low complexity" evidence="1">
    <location>
        <begin position="154"/>
        <end position="166"/>
    </location>
</feature>
<evidence type="ECO:0000256" key="1">
    <source>
        <dbReference type="SAM" id="MobiDB-lite"/>
    </source>
</evidence>
<evidence type="ECO:0000313" key="2">
    <source>
        <dbReference type="EMBL" id="KAK8775522.1"/>
    </source>
</evidence>
<protein>
    <submittedName>
        <fullName evidence="2">Uncharacterized protein</fullName>
    </submittedName>
</protein>
<evidence type="ECO:0000313" key="3">
    <source>
        <dbReference type="Proteomes" id="UP001321473"/>
    </source>
</evidence>
<dbReference type="Proteomes" id="UP001321473">
    <property type="component" value="Unassembled WGS sequence"/>
</dbReference>
<feature type="compositionally biased region" description="Basic and acidic residues" evidence="1">
    <location>
        <begin position="197"/>
        <end position="220"/>
    </location>
</feature>
<organism evidence="2 3">
    <name type="scientific">Amblyomma americanum</name>
    <name type="common">Lone star tick</name>
    <dbReference type="NCBI Taxonomy" id="6943"/>
    <lineage>
        <taxon>Eukaryota</taxon>
        <taxon>Metazoa</taxon>
        <taxon>Ecdysozoa</taxon>
        <taxon>Arthropoda</taxon>
        <taxon>Chelicerata</taxon>
        <taxon>Arachnida</taxon>
        <taxon>Acari</taxon>
        <taxon>Parasitiformes</taxon>
        <taxon>Ixodida</taxon>
        <taxon>Ixodoidea</taxon>
        <taxon>Ixodidae</taxon>
        <taxon>Amblyomminae</taxon>
        <taxon>Amblyomma</taxon>
    </lineage>
</organism>
<proteinExistence type="predicted"/>
<name>A0AAQ4EL48_AMBAM</name>
<accession>A0AAQ4EL48</accession>
<feature type="region of interest" description="Disordered" evidence="1">
    <location>
        <begin position="134"/>
        <end position="166"/>
    </location>
</feature>